<proteinExistence type="predicted"/>
<evidence type="ECO:0000313" key="2">
    <source>
        <dbReference type="Proteomes" id="UP001204798"/>
    </source>
</evidence>
<evidence type="ECO:0000313" key="1">
    <source>
        <dbReference type="EMBL" id="MCS3919792.1"/>
    </source>
</evidence>
<dbReference type="RefSeq" id="WP_259096630.1">
    <property type="nucleotide sequence ID" value="NZ_CP130454.1"/>
</dbReference>
<protein>
    <submittedName>
        <fullName evidence="1">Zn finger protein HypA/HybF involved in hydrogenase expression</fullName>
    </submittedName>
</protein>
<reference evidence="1 2" key="1">
    <citation type="submission" date="2022-08" db="EMBL/GenBank/DDBJ databases">
        <title>Bacterial and archaeal communities from various locations to study Microbial Dark Matter (Phase II).</title>
        <authorList>
            <person name="Stepanauskas R."/>
        </authorList>
    </citation>
    <scope>NUCLEOTIDE SEQUENCE [LARGE SCALE GENOMIC DNA]</scope>
    <source>
        <strain evidence="1 2">PD1</strain>
    </source>
</reference>
<accession>A0ABT2EPA3</accession>
<comment type="caution">
    <text evidence="1">The sequence shown here is derived from an EMBL/GenBank/DDBJ whole genome shotgun (WGS) entry which is preliminary data.</text>
</comment>
<dbReference type="EMBL" id="JANUCP010000004">
    <property type="protein sequence ID" value="MCS3919792.1"/>
    <property type="molecule type" value="Genomic_DNA"/>
</dbReference>
<name>A0ABT2EPA3_9BACT</name>
<keyword evidence="2" id="KW-1185">Reference proteome</keyword>
<gene>
    <name evidence="1" type="ORF">M2350_002209</name>
</gene>
<dbReference type="Proteomes" id="UP001204798">
    <property type="component" value="Unassembled WGS sequence"/>
</dbReference>
<sequence length="210" mass="22764">MQQTQRQISAATQRSQVQTKVVSGLRCPDCHANAVSVKLVRGSIVAGSAKCQSCGWSVRVGKFTDGIVGKCPCCGSFAFPALGWRSGKQPFVSLACARCSWVASETYMQAVGILLGANIYADNGDNGQRENEPVKRESDQRVDKCLDGVPAAYEAALVAYYRGDQPICPFCGQRYRELEAERVGFGEIIIVTLWRCKCGVFPVKATVVPD</sequence>
<organism evidence="1 2">
    <name type="scientific">Candidatus Fervidibacter sacchari</name>
    <dbReference type="NCBI Taxonomy" id="1448929"/>
    <lineage>
        <taxon>Bacteria</taxon>
        <taxon>Candidatus Fervidibacterota</taxon>
        <taxon>Candidatus Fervidibacter</taxon>
    </lineage>
</organism>